<name>A0ABQ8DVY0_BRANA</name>
<dbReference type="Proteomes" id="UP000824890">
    <property type="component" value="Unassembled WGS sequence"/>
</dbReference>
<accession>A0ABQ8DVY0</accession>
<reference evidence="1 2" key="1">
    <citation type="submission" date="2021-05" db="EMBL/GenBank/DDBJ databases">
        <title>Genome Assembly of Synthetic Allotetraploid Brassica napus Reveals Homoeologous Exchanges between Subgenomes.</title>
        <authorList>
            <person name="Davis J.T."/>
        </authorList>
    </citation>
    <scope>NUCLEOTIDE SEQUENCE [LARGE SCALE GENOMIC DNA]</scope>
    <source>
        <strain evidence="2">cv. Da-Ae</strain>
        <tissue evidence="1">Seedling</tissue>
    </source>
</reference>
<protein>
    <recommendedName>
        <fullName evidence="3">CASP-like protein</fullName>
    </recommendedName>
</protein>
<evidence type="ECO:0000313" key="2">
    <source>
        <dbReference type="Proteomes" id="UP000824890"/>
    </source>
</evidence>
<gene>
    <name evidence="1" type="ORF">HID58_009752</name>
</gene>
<comment type="caution">
    <text evidence="1">The sequence shown here is derived from an EMBL/GenBank/DDBJ whole genome shotgun (WGS) entry which is preliminary data.</text>
</comment>
<dbReference type="EMBL" id="JAGKQM010000003">
    <property type="protein sequence ID" value="KAH0932635.1"/>
    <property type="molecule type" value="Genomic_DNA"/>
</dbReference>
<keyword evidence="2" id="KW-1185">Reference proteome</keyword>
<proteinExistence type="predicted"/>
<evidence type="ECO:0008006" key="3">
    <source>
        <dbReference type="Google" id="ProtNLM"/>
    </source>
</evidence>
<organism evidence="1 2">
    <name type="scientific">Brassica napus</name>
    <name type="common">Rape</name>
    <dbReference type="NCBI Taxonomy" id="3708"/>
    <lineage>
        <taxon>Eukaryota</taxon>
        <taxon>Viridiplantae</taxon>
        <taxon>Streptophyta</taxon>
        <taxon>Embryophyta</taxon>
        <taxon>Tracheophyta</taxon>
        <taxon>Spermatophyta</taxon>
        <taxon>Magnoliopsida</taxon>
        <taxon>eudicotyledons</taxon>
        <taxon>Gunneridae</taxon>
        <taxon>Pentapetalae</taxon>
        <taxon>rosids</taxon>
        <taxon>malvids</taxon>
        <taxon>Brassicales</taxon>
        <taxon>Brassicaceae</taxon>
        <taxon>Brassiceae</taxon>
        <taxon>Brassica</taxon>
    </lineage>
</organism>
<sequence>MSLALHFHGVRSIGRPKVSQLKLPDSLPWPAAACIQGKAAAFFTVRRGEYKAAVLICHFEGDDGDWLLLTRVCTLLFRIGFTVCWVCNIAFDSVSLPGGKAEEHEPCKMNGCSYQGMRAMFCKDTDSFLETMAAFALYFDVLCTLLALSSWKIIKADFVQI</sequence>
<evidence type="ECO:0000313" key="1">
    <source>
        <dbReference type="EMBL" id="KAH0932635.1"/>
    </source>
</evidence>